<dbReference type="PROSITE" id="PS00297">
    <property type="entry name" value="HSP70_1"/>
    <property type="match status" value="1"/>
</dbReference>
<dbReference type="Gene3D" id="3.30.420.40">
    <property type="match status" value="2"/>
</dbReference>
<evidence type="ECO:0000313" key="6">
    <source>
        <dbReference type="EMBL" id="MBB6523869.1"/>
    </source>
</evidence>
<dbReference type="RefSeq" id="WP_166843601.1">
    <property type="nucleotide sequence ID" value="NZ_JAAONY010000005.1"/>
</dbReference>
<gene>
    <name evidence="6" type="ORF">HNR48_004184</name>
</gene>
<organism evidence="6 7">
    <name type="scientific">Pseudoteredinibacter isoporae</name>
    <dbReference type="NCBI Taxonomy" id="570281"/>
    <lineage>
        <taxon>Bacteria</taxon>
        <taxon>Pseudomonadati</taxon>
        <taxon>Pseudomonadota</taxon>
        <taxon>Gammaproteobacteria</taxon>
        <taxon>Cellvibrionales</taxon>
        <taxon>Cellvibrionaceae</taxon>
        <taxon>Pseudoteredinibacter</taxon>
    </lineage>
</organism>
<evidence type="ECO:0000256" key="5">
    <source>
        <dbReference type="RuleBase" id="RU003322"/>
    </source>
</evidence>
<evidence type="ECO:0000256" key="1">
    <source>
        <dbReference type="ARBA" id="ARBA00007381"/>
    </source>
</evidence>
<evidence type="ECO:0000313" key="7">
    <source>
        <dbReference type="Proteomes" id="UP000528457"/>
    </source>
</evidence>
<dbReference type="AlphaFoldDB" id="A0A7X0JX40"/>
<dbReference type="Gene3D" id="3.90.640.10">
    <property type="entry name" value="Actin, Chain A, domain 4"/>
    <property type="match status" value="1"/>
</dbReference>
<keyword evidence="2 5" id="KW-0547">Nucleotide-binding</keyword>
<evidence type="ECO:0000256" key="4">
    <source>
        <dbReference type="ARBA" id="ARBA00023186"/>
    </source>
</evidence>
<dbReference type="InterPro" id="IPR018181">
    <property type="entry name" value="Heat_shock_70_CS"/>
</dbReference>
<accession>A0A7X0JX40</accession>
<dbReference type="InterPro" id="IPR043129">
    <property type="entry name" value="ATPase_NBD"/>
</dbReference>
<proteinExistence type="inferred from homology"/>
<dbReference type="InParanoid" id="A0A7X0JX40"/>
<dbReference type="SUPFAM" id="SSF53067">
    <property type="entry name" value="Actin-like ATPase domain"/>
    <property type="match status" value="2"/>
</dbReference>
<dbReference type="PROSITE" id="PS00329">
    <property type="entry name" value="HSP70_2"/>
    <property type="match status" value="1"/>
</dbReference>
<keyword evidence="4" id="KW-0143">Chaperone</keyword>
<comment type="caution">
    <text evidence="6">The sequence shown here is derived from an EMBL/GenBank/DDBJ whole genome shotgun (WGS) entry which is preliminary data.</text>
</comment>
<dbReference type="GO" id="GO:0005524">
    <property type="term" value="F:ATP binding"/>
    <property type="evidence" value="ECO:0007669"/>
    <property type="project" value="UniProtKB-KW"/>
</dbReference>
<keyword evidence="3 5" id="KW-0067">ATP-binding</keyword>
<dbReference type="Proteomes" id="UP000528457">
    <property type="component" value="Unassembled WGS sequence"/>
</dbReference>
<protein>
    <submittedName>
        <fullName evidence="6">Molecular chaperone HscC</fullName>
    </submittedName>
</protein>
<comment type="similarity">
    <text evidence="1 5">Belongs to the heat shock protein 70 family.</text>
</comment>
<dbReference type="GO" id="GO:0140662">
    <property type="term" value="F:ATP-dependent protein folding chaperone"/>
    <property type="evidence" value="ECO:0007669"/>
    <property type="project" value="InterPro"/>
</dbReference>
<dbReference type="Pfam" id="PF00012">
    <property type="entry name" value="HSP70"/>
    <property type="match status" value="1"/>
</dbReference>
<dbReference type="InterPro" id="IPR029047">
    <property type="entry name" value="HSP70_peptide-bd_sf"/>
</dbReference>
<reference evidence="6 7" key="1">
    <citation type="submission" date="2020-08" db="EMBL/GenBank/DDBJ databases">
        <title>Genomic Encyclopedia of Type Strains, Phase IV (KMG-IV): sequencing the most valuable type-strain genomes for metagenomic binning, comparative biology and taxonomic classification.</title>
        <authorList>
            <person name="Goeker M."/>
        </authorList>
    </citation>
    <scope>NUCLEOTIDE SEQUENCE [LARGE SCALE GENOMIC DNA]</scope>
    <source>
        <strain evidence="6 7">DSM 22368</strain>
    </source>
</reference>
<dbReference type="SUPFAM" id="SSF100920">
    <property type="entry name" value="Heat shock protein 70kD (HSP70), peptide-binding domain"/>
    <property type="match status" value="1"/>
</dbReference>
<dbReference type="EMBL" id="JACHHT010000005">
    <property type="protein sequence ID" value="MBB6523869.1"/>
    <property type="molecule type" value="Genomic_DNA"/>
</dbReference>
<name>A0A7X0JX40_9GAMM</name>
<dbReference type="Gene3D" id="2.60.34.10">
    <property type="entry name" value="Substrate Binding Domain Of DNAk, Chain A, domain 1"/>
    <property type="match status" value="1"/>
</dbReference>
<sequence length="562" mass="62070">MALLGIDLGTTNSACAVWTEDGPKLIPNRLGAYLTPSVVHIDKSHLSVGEVAKAQLYNRPKSTIANFKRYMGTQQRAKLENKQLAPAELSALILRSLKEDAEVFTGESIDEVIISVPAYFNDSQRLATKQAGELAGLKVKRLINEPTAAALAFGLHEKPEGHFLILDLGGGTFDVTLIEYFDGIMEVHASAGDNHLGGEDFLQALVKKALWQHELTPENVDASELEKIRQLFEAAKRQTGPNFSQSLELEINSKTYQIDYNLDWFNSACSHLLLRAQRPIRQALNDAGLHPDKLDEVILVGGSSRLHPFKSMVTKLLGRLPSSQIDPDTAIALGTAVQAGLVAKDKALDDFVLTDVSPYTLGIDIINEDAPNKGSYFLPIIERNTTIPTSRVKTIYTAHDQQREIEVNIFQGENPYVRNNVHIGKLNAPVPPAPAGKEAIDVRLTHDSSGIIEADVHVHSSGKKVSVVIEQSANHLSESEVQKVISKIQSLKFHPRDTEANRELQARAEMAFSSALGEARDHIKEYIGQFQAALESQNERNIQAARENLEKVLKHFEEQEWT</sequence>
<dbReference type="FunFam" id="3.30.420.40:FF:000071">
    <property type="entry name" value="Molecular chaperone DnaK"/>
    <property type="match status" value="1"/>
</dbReference>
<evidence type="ECO:0000256" key="2">
    <source>
        <dbReference type="ARBA" id="ARBA00022741"/>
    </source>
</evidence>
<dbReference type="InterPro" id="IPR013126">
    <property type="entry name" value="Hsp_70_fam"/>
</dbReference>
<keyword evidence="7" id="KW-1185">Reference proteome</keyword>
<dbReference type="PRINTS" id="PR00301">
    <property type="entry name" value="HEATSHOCK70"/>
</dbReference>
<evidence type="ECO:0000256" key="3">
    <source>
        <dbReference type="ARBA" id="ARBA00022840"/>
    </source>
</evidence>
<dbReference type="PANTHER" id="PTHR19375">
    <property type="entry name" value="HEAT SHOCK PROTEIN 70KDA"/>
    <property type="match status" value="1"/>
</dbReference>
<dbReference type="FunCoup" id="A0A7X0JX40">
    <property type="interactions" value="67"/>
</dbReference>